<feature type="coiled-coil region" evidence="2">
    <location>
        <begin position="47"/>
        <end position="74"/>
    </location>
</feature>
<dbReference type="Pfam" id="PF00534">
    <property type="entry name" value="Glycos_transf_1"/>
    <property type="match status" value="1"/>
</dbReference>
<proteinExistence type="predicted"/>
<dbReference type="GO" id="GO:0016757">
    <property type="term" value="F:glycosyltransferase activity"/>
    <property type="evidence" value="ECO:0007669"/>
    <property type="project" value="InterPro"/>
</dbReference>
<reference evidence="5 6" key="1">
    <citation type="submission" date="2015-04" db="EMBL/GenBank/DDBJ databases">
        <title>Complete genome sequence of Sulfurovum lithotrophicum ATCC BAA-797T.</title>
        <authorList>
            <person name="Ahn J."/>
            <person name="Park G."/>
            <person name="Jeon W."/>
            <person name="Jang Y."/>
            <person name="Jang M."/>
            <person name="Lee H."/>
            <person name="Lee H."/>
        </authorList>
    </citation>
    <scope>NUCLEOTIDE SEQUENCE [LARGE SCALE GENOMIC DNA]</scope>
    <source>
        <strain evidence="6">ATCC BAA-797 / 42BKT</strain>
    </source>
</reference>
<evidence type="ECO:0000256" key="1">
    <source>
        <dbReference type="ARBA" id="ARBA00022679"/>
    </source>
</evidence>
<dbReference type="PANTHER" id="PTHR46401">
    <property type="entry name" value="GLYCOSYLTRANSFERASE WBBK-RELATED"/>
    <property type="match status" value="1"/>
</dbReference>
<dbReference type="AlphaFoldDB" id="A0A7U4RPZ4"/>
<evidence type="ECO:0000313" key="6">
    <source>
        <dbReference type="Proteomes" id="UP000034444"/>
    </source>
</evidence>
<evidence type="ECO:0000259" key="3">
    <source>
        <dbReference type="Pfam" id="PF00534"/>
    </source>
</evidence>
<gene>
    <name evidence="5" type="ORF">YH65_01435</name>
</gene>
<reference evidence="6" key="2">
    <citation type="journal article" date="2017" name="Stand. Genomic Sci.">
        <title>Complete genome sequence of the sulfur-oxidizing chemolithoautotrophic Sulfurovum lithotrophicum 42BKTT.</title>
        <authorList>
            <person name="Jeon W."/>
            <person name="Priscilla L."/>
            <person name="Park G."/>
            <person name="Lee H."/>
            <person name="Lee N."/>
            <person name="Lee D."/>
            <person name="Kwon H."/>
            <person name="Ahn I."/>
            <person name="Lee C."/>
            <person name="Lee H."/>
            <person name="Ahn J."/>
        </authorList>
    </citation>
    <scope>NUCLEOTIDE SEQUENCE [LARGE SCALE GENOMIC DNA]</scope>
    <source>
        <strain evidence="6">ATCC BAA-797 / 42BKT</strain>
    </source>
</reference>
<accession>A0A7U4RPZ4</accession>
<sequence length="476" mass="54988">MKKFVNTAKKEGFALNHVEDLSSLILPDIEYKRYLIRTYRDRITKKLGITSEQIDEVTDRLKETEKRFRNKKLSYVFMELQKTETKERKANEESGMVESLAAEMVPAIKEKEKGRKKRALIFTSLPLTHVGGIEKVNLQIMNMLQDAGWEVDTRSYYDLDVEKLQKGLSEGNIMVYYDHFLLAGTYDWRSYDLVVTNDSVGGVCHTTEHTKVITLVHAVFAVGFNMLEQNLAQDYNSKVRAYAEAASFRNKDQVISVSKKVQTELKEHFDADSIVINNGFDFDLFLPSGKKELNIRKEHGIPENAIVGLYAGRWSTQEKRPDITLKLAKKFPDIYWVFATDKPVRGSDEMKNVIVLHNIPYEKMPALYEEVDFTMQLSLYEGFSNFAIESIASKVPMISTRTGIIDEVYSGTDMESLLIEQSISRDVILKQAEEKVRKLFEGREFYKKASETLYTSAKKRFSLERWREQMRKVLSI</sequence>
<dbReference type="KEGG" id="slh:YH65_01435"/>
<dbReference type="Pfam" id="PF13439">
    <property type="entry name" value="Glyco_transf_4"/>
    <property type="match status" value="1"/>
</dbReference>
<dbReference type="GO" id="GO:0009103">
    <property type="term" value="P:lipopolysaccharide biosynthetic process"/>
    <property type="evidence" value="ECO:0007669"/>
    <property type="project" value="TreeGrafter"/>
</dbReference>
<dbReference type="Proteomes" id="UP000034444">
    <property type="component" value="Chromosome"/>
</dbReference>
<keyword evidence="6" id="KW-1185">Reference proteome</keyword>
<name>A0A7U4RPZ4_9BACT</name>
<feature type="domain" description="Glycosyl transferase family 1" evidence="3">
    <location>
        <begin position="294"/>
        <end position="451"/>
    </location>
</feature>
<evidence type="ECO:0008006" key="7">
    <source>
        <dbReference type="Google" id="ProtNLM"/>
    </source>
</evidence>
<organism evidence="5 6">
    <name type="scientific">Sulfurovum lithotrophicum</name>
    <dbReference type="NCBI Taxonomy" id="206403"/>
    <lineage>
        <taxon>Bacteria</taxon>
        <taxon>Pseudomonadati</taxon>
        <taxon>Campylobacterota</taxon>
        <taxon>Epsilonproteobacteria</taxon>
        <taxon>Campylobacterales</taxon>
        <taxon>Sulfurovaceae</taxon>
        <taxon>Sulfurovum</taxon>
    </lineage>
</organism>
<dbReference type="EMBL" id="CP011308">
    <property type="protein sequence ID" value="AKF24206.1"/>
    <property type="molecule type" value="Genomic_DNA"/>
</dbReference>
<evidence type="ECO:0000313" key="5">
    <source>
        <dbReference type="EMBL" id="AKF24206.1"/>
    </source>
</evidence>
<dbReference type="PANTHER" id="PTHR46401:SF2">
    <property type="entry name" value="GLYCOSYLTRANSFERASE WBBK-RELATED"/>
    <property type="match status" value="1"/>
</dbReference>
<keyword evidence="2" id="KW-0175">Coiled coil</keyword>
<evidence type="ECO:0000259" key="4">
    <source>
        <dbReference type="Pfam" id="PF13439"/>
    </source>
</evidence>
<dbReference type="InterPro" id="IPR001296">
    <property type="entry name" value="Glyco_trans_1"/>
</dbReference>
<keyword evidence="1" id="KW-0808">Transferase</keyword>
<protein>
    <recommendedName>
        <fullName evidence="7">Glycosyl transferase family 1 domain-containing protein</fullName>
    </recommendedName>
</protein>
<dbReference type="Gene3D" id="3.40.50.2000">
    <property type="entry name" value="Glycogen Phosphorylase B"/>
    <property type="match status" value="2"/>
</dbReference>
<dbReference type="InterPro" id="IPR028098">
    <property type="entry name" value="Glyco_trans_4-like_N"/>
</dbReference>
<dbReference type="SUPFAM" id="SSF53756">
    <property type="entry name" value="UDP-Glycosyltransferase/glycogen phosphorylase"/>
    <property type="match status" value="1"/>
</dbReference>
<feature type="domain" description="Glycosyltransferase subfamily 4-like N-terminal" evidence="4">
    <location>
        <begin position="130"/>
        <end position="283"/>
    </location>
</feature>
<evidence type="ECO:0000256" key="2">
    <source>
        <dbReference type="SAM" id="Coils"/>
    </source>
</evidence>
<dbReference type="CDD" id="cd03801">
    <property type="entry name" value="GT4_PimA-like"/>
    <property type="match status" value="1"/>
</dbReference>